<accession>A0A447UWE6</accession>
<dbReference type="GO" id="GO:0004360">
    <property type="term" value="F:glutamine-fructose-6-phosphate transaminase (isomerizing) activity"/>
    <property type="evidence" value="ECO:0007669"/>
    <property type="project" value="UniProtKB-EC"/>
</dbReference>
<dbReference type="InterPro" id="IPR035466">
    <property type="entry name" value="GlmS/AgaS_SIS"/>
</dbReference>
<reference evidence="3 4" key="1">
    <citation type="submission" date="2018-12" db="EMBL/GenBank/DDBJ databases">
        <authorList>
            <consortium name="Pathogen Informatics"/>
        </authorList>
    </citation>
    <scope>NUCLEOTIDE SEQUENCE [LARGE SCALE GENOMIC DNA]</scope>
    <source>
        <strain evidence="3 4">NCTC11466</strain>
    </source>
</reference>
<dbReference type="GO" id="GO:0006002">
    <property type="term" value="P:fructose 6-phosphate metabolic process"/>
    <property type="evidence" value="ECO:0007669"/>
    <property type="project" value="TreeGrafter"/>
</dbReference>
<dbReference type="GO" id="GO:0006487">
    <property type="term" value="P:protein N-linked glycosylation"/>
    <property type="evidence" value="ECO:0007669"/>
    <property type="project" value="TreeGrafter"/>
</dbReference>
<organism evidence="3 4">
    <name type="scientific">Cedecea lapagei</name>
    <dbReference type="NCBI Taxonomy" id="158823"/>
    <lineage>
        <taxon>Bacteria</taxon>
        <taxon>Pseudomonadati</taxon>
        <taxon>Pseudomonadota</taxon>
        <taxon>Gammaproteobacteria</taxon>
        <taxon>Enterobacterales</taxon>
        <taxon>Enterobacteriaceae</taxon>
        <taxon>Cedecea</taxon>
    </lineage>
</organism>
<dbReference type="Proteomes" id="UP000274122">
    <property type="component" value="Chromosome"/>
</dbReference>
<dbReference type="KEGG" id="clap:NCTC11466_00097"/>
<keyword evidence="1" id="KW-0677">Repeat</keyword>
<dbReference type="GO" id="GO:0097367">
    <property type="term" value="F:carbohydrate derivative binding"/>
    <property type="evidence" value="ECO:0007669"/>
    <property type="project" value="InterPro"/>
</dbReference>
<evidence type="ECO:0000313" key="4">
    <source>
        <dbReference type="Proteomes" id="UP000274122"/>
    </source>
</evidence>
<dbReference type="EMBL" id="LR134201">
    <property type="protein sequence ID" value="VEB95009.1"/>
    <property type="molecule type" value="Genomic_DNA"/>
</dbReference>
<dbReference type="CDD" id="cd05008">
    <property type="entry name" value="SIS_GlmS_GlmD_1"/>
    <property type="match status" value="1"/>
</dbReference>
<sequence length="220" mass="24162">MKPTMMTYIHEEQATLSAMLSRYPSDLPVLGGQKEWLVLATGSSINAINSAKYYVENLADVRISVEEPFHFQHYEKFSEATDLVIGVSQSGESTSTLNAIQHIRQTHPVKTLGITSKAESELARAVDHVIDIEIGEERVGYVTKGYVATILKFMLLGVFVARRSGKIDAEQEAAELHKLDVAVKSIPGVIADTEAFFTKWQAELAASPRFTSIGYGRASA</sequence>
<evidence type="ECO:0000256" key="1">
    <source>
        <dbReference type="ARBA" id="ARBA00022737"/>
    </source>
</evidence>
<dbReference type="InterPro" id="IPR001347">
    <property type="entry name" value="SIS_dom"/>
</dbReference>
<dbReference type="GO" id="GO:0006047">
    <property type="term" value="P:UDP-N-acetylglucosamine metabolic process"/>
    <property type="evidence" value="ECO:0007669"/>
    <property type="project" value="TreeGrafter"/>
</dbReference>
<dbReference type="PROSITE" id="PS51464">
    <property type="entry name" value="SIS"/>
    <property type="match status" value="1"/>
</dbReference>
<feature type="domain" description="SIS" evidence="2">
    <location>
        <begin position="26"/>
        <end position="166"/>
    </location>
</feature>
<evidence type="ECO:0000313" key="3">
    <source>
        <dbReference type="EMBL" id="VEB95009.1"/>
    </source>
</evidence>
<proteinExistence type="predicted"/>
<dbReference type="PANTHER" id="PTHR10937:SF17">
    <property type="entry name" value="GLUCOSAMINE-FRUCTOSE-6-PHOSPHATE AMINOTRANSFERASE"/>
    <property type="match status" value="1"/>
</dbReference>
<dbReference type="EC" id="2.6.1.16" evidence="3"/>
<dbReference type="SUPFAM" id="SSF53697">
    <property type="entry name" value="SIS domain"/>
    <property type="match status" value="1"/>
</dbReference>
<dbReference type="Pfam" id="PF01380">
    <property type="entry name" value="SIS"/>
    <property type="match status" value="1"/>
</dbReference>
<keyword evidence="4" id="KW-1185">Reference proteome</keyword>
<dbReference type="InterPro" id="IPR046348">
    <property type="entry name" value="SIS_dom_sf"/>
</dbReference>
<name>A0A447UWE6_9ENTR</name>
<protein>
    <submittedName>
        <fullName evidence="3">Glucosamine--fructose-6-phosphate aminotransferase [isomerizing]</fullName>
        <ecNumber evidence="3">2.6.1.16</ecNumber>
    </submittedName>
</protein>
<dbReference type="RefSeq" id="WP_232012282.1">
    <property type="nucleotide sequence ID" value="NZ_LR134201.1"/>
</dbReference>
<gene>
    <name evidence="3" type="primary">glmS_1</name>
    <name evidence="3" type="ORF">NCTC11466_00097</name>
</gene>
<evidence type="ECO:0000259" key="2">
    <source>
        <dbReference type="PROSITE" id="PS51464"/>
    </source>
</evidence>
<dbReference type="Gene3D" id="3.40.50.10490">
    <property type="entry name" value="Glucose-6-phosphate isomerase like protein, domain 1"/>
    <property type="match status" value="1"/>
</dbReference>
<keyword evidence="3" id="KW-0808">Transferase</keyword>
<dbReference type="AlphaFoldDB" id="A0A447UWE6"/>
<dbReference type="PANTHER" id="PTHR10937">
    <property type="entry name" value="GLUCOSAMINE--FRUCTOSE-6-PHOSPHATE AMINOTRANSFERASE, ISOMERIZING"/>
    <property type="match status" value="1"/>
</dbReference>
<keyword evidence="3" id="KW-0032">Aminotransferase</keyword>